<feature type="domain" description="DUF3592" evidence="2">
    <location>
        <begin position="56"/>
        <end position="140"/>
    </location>
</feature>
<keyword evidence="4" id="KW-1185">Reference proteome</keyword>
<dbReference type="InterPro" id="IPR021994">
    <property type="entry name" value="DUF3592"/>
</dbReference>
<dbReference type="Proteomes" id="UP000609726">
    <property type="component" value="Unassembled WGS sequence"/>
</dbReference>
<dbReference type="EMBL" id="WHJH01000007">
    <property type="protein sequence ID" value="NHZ89147.1"/>
    <property type="molecule type" value="Genomic_DNA"/>
</dbReference>
<keyword evidence="1" id="KW-1133">Transmembrane helix</keyword>
<keyword evidence="1" id="KW-0472">Membrane</keyword>
<keyword evidence="1" id="KW-0812">Transmembrane</keyword>
<comment type="caution">
    <text evidence="3">The sequence shown here is derived from an EMBL/GenBank/DDBJ whole genome shotgun (WGS) entry which is preliminary data.</text>
</comment>
<protein>
    <submittedName>
        <fullName evidence="3">DUF3592 domain-containing protein</fullName>
    </submittedName>
</protein>
<accession>A0ABX0NQQ0</accession>
<proteinExistence type="predicted"/>
<gene>
    <name evidence="3" type="ORF">F2P45_08965</name>
</gene>
<feature type="transmembrane region" description="Helical" evidence="1">
    <location>
        <begin position="20"/>
        <end position="46"/>
    </location>
</feature>
<evidence type="ECO:0000256" key="1">
    <source>
        <dbReference type="SAM" id="Phobius"/>
    </source>
</evidence>
<organism evidence="3 4">
    <name type="scientific">Massilia mucilaginosa</name>
    <dbReference type="NCBI Taxonomy" id="2609282"/>
    <lineage>
        <taxon>Bacteria</taxon>
        <taxon>Pseudomonadati</taxon>
        <taxon>Pseudomonadota</taxon>
        <taxon>Betaproteobacteria</taxon>
        <taxon>Burkholderiales</taxon>
        <taxon>Oxalobacteraceae</taxon>
        <taxon>Telluria group</taxon>
        <taxon>Massilia</taxon>
    </lineage>
</organism>
<reference evidence="3 4" key="1">
    <citation type="submission" date="2019-10" db="EMBL/GenBank/DDBJ databases">
        <title>Taxonomy of Antarctic Massilia spp.: description of Massilia rubra sp. nov., Massilia aquatica sp. nov., Massilia mucilaginosa sp. nov., Massilia frigida sp. nov. isolated from streams, lakes and regoliths.</title>
        <authorList>
            <person name="Holochova P."/>
            <person name="Sedlacek I."/>
            <person name="Kralova S."/>
            <person name="Maslanova I."/>
            <person name="Busse H.-J."/>
            <person name="Stankova E."/>
            <person name="Vrbovska V."/>
            <person name="Kovarovic V."/>
            <person name="Bartak M."/>
            <person name="Svec P."/>
            <person name="Pantucek R."/>
        </authorList>
    </citation>
    <scope>NUCLEOTIDE SEQUENCE [LARGE SCALE GENOMIC DNA]</scope>
    <source>
        <strain evidence="3 4">CCM 8733</strain>
    </source>
</reference>
<evidence type="ECO:0000313" key="3">
    <source>
        <dbReference type="EMBL" id="NHZ89147.1"/>
    </source>
</evidence>
<dbReference type="Pfam" id="PF12158">
    <property type="entry name" value="DUF3592"/>
    <property type="match status" value="1"/>
</dbReference>
<evidence type="ECO:0000313" key="4">
    <source>
        <dbReference type="Proteomes" id="UP000609726"/>
    </source>
</evidence>
<evidence type="ECO:0000259" key="2">
    <source>
        <dbReference type="Pfam" id="PF12158"/>
    </source>
</evidence>
<sequence length="197" mass="20955">MHINERALRSTRKPMWKEAVYGVVLLGMGANLLLSLRGLGIVLTAWRSTRWPTALARITRASILERRDEDGPRGYCPDVAYAFSVGASAYGGARIAFGLEKLYGSPGFAHAYDDLLCVGKQVPVHYHPAKPALSVLRPGITRSSFLSLSRALAGLTLLALVLMALPPAIGVPPLLVPAFNALSGAQGSGAWMPVAPP</sequence>
<name>A0ABX0NQQ0_9BURK</name>